<dbReference type="EMBL" id="HE575322">
    <property type="protein sequence ID" value="CCC93040.1"/>
    <property type="molecule type" value="Genomic_DNA"/>
</dbReference>
<protein>
    <submittedName>
        <fullName evidence="1">Uncharacterized protein</fullName>
    </submittedName>
</protein>
<gene>
    <name evidence="1" type="ORF">TCIL3000_9_4400</name>
</gene>
<dbReference type="VEuPathDB" id="TriTrypDB:TcIL3000_9_4400"/>
<evidence type="ECO:0000313" key="1">
    <source>
        <dbReference type="EMBL" id="CCC93040.1"/>
    </source>
</evidence>
<accession>G0UUH6</accession>
<organism evidence="1">
    <name type="scientific">Trypanosoma congolense (strain IL3000)</name>
    <dbReference type="NCBI Taxonomy" id="1068625"/>
    <lineage>
        <taxon>Eukaryota</taxon>
        <taxon>Discoba</taxon>
        <taxon>Euglenozoa</taxon>
        <taxon>Kinetoplastea</taxon>
        <taxon>Metakinetoplastina</taxon>
        <taxon>Trypanosomatida</taxon>
        <taxon>Trypanosomatidae</taxon>
        <taxon>Trypanosoma</taxon>
        <taxon>Nannomonas</taxon>
    </lineage>
</organism>
<sequence length="460" mass="52908">MHRTALLTSSFHFPLRCVAHSKIGEPAAAAVRMQGRFQCRIPNKGYRTQPTVPDRLKDAMTLFGVDAHNVTPDDPPYVPEEQRMHMTKEIMGSNQFMRNHAKLDRLRAALDAVHNEGPDHEGWQEVYLFLRTTEMCCELLKDQTDVFPKGKKLWINLDECEERRLPVLMEMPNGMIVLPVFSMEEYQDHYFGRVDAFESCWFPVPRMGTRYEEFCKLPFPVSAVGGIERLSGLATVALPSSQFGILVNPGQRTSKFVTYPEMVELSKQKRLRPKDRNTNLRRKSGEAVEDVYDFSFRCGFDTRKLSMRRVEPAEVEKLLENRPRIPQVAQLELHLLLYDYEMISNVFVRTVDRSHWRRVLGASEKLTQIDVVVEDGKPNREIFERIKKWSFMGEFFSDVHIEFTATVPKAEGSDGFMTVYDSTDGALLRGMKSFKGVTLRKSLGYDEPLLDAQGKSVTFT</sequence>
<name>G0UUH6_TRYCI</name>
<proteinExistence type="predicted"/>
<reference evidence="1" key="1">
    <citation type="journal article" date="2012" name="Proc. Natl. Acad. Sci. U.S.A.">
        <title>Antigenic diversity is generated by distinct evolutionary mechanisms in African trypanosome species.</title>
        <authorList>
            <person name="Jackson A.P."/>
            <person name="Berry A."/>
            <person name="Aslett M."/>
            <person name="Allison H.C."/>
            <person name="Burton P."/>
            <person name="Vavrova-Anderson J."/>
            <person name="Brown R."/>
            <person name="Browne H."/>
            <person name="Corton N."/>
            <person name="Hauser H."/>
            <person name="Gamble J."/>
            <person name="Gilderthorp R."/>
            <person name="Marcello L."/>
            <person name="McQuillan J."/>
            <person name="Otto T.D."/>
            <person name="Quail M.A."/>
            <person name="Sanders M.J."/>
            <person name="van Tonder A."/>
            <person name="Ginger M.L."/>
            <person name="Field M.C."/>
            <person name="Barry J.D."/>
            <person name="Hertz-Fowler C."/>
            <person name="Berriman M."/>
        </authorList>
    </citation>
    <scope>NUCLEOTIDE SEQUENCE</scope>
    <source>
        <strain evidence="1">IL3000</strain>
    </source>
</reference>
<dbReference type="AlphaFoldDB" id="G0UUH6"/>